<keyword evidence="3" id="KW-1003">Cell membrane</keyword>
<feature type="transmembrane region" description="Helical" evidence="9">
    <location>
        <begin position="271"/>
        <end position="293"/>
    </location>
</feature>
<name>A0A3P3D6A0_9RHOB</name>
<feature type="domain" description="TRAP C4-dicarboxylate transport system permease DctM subunit" evidence="11">
    <location>
        <begin position="228"/>
        <end position="639"/>
    </location>
</feature>
<evidence type="ECO:0000256" key="2">
    <source>
        <dbReference type="ARBA" id="ARBA00022448"/>
    </source>
</evidence>
<dbReference type="Pfam" id="PF06808">
    <property type="entry name" value="DctM"/>
    <property type="match status" value="1"/>
</dbReference>
<feature type="transmembrane region" description="Helical" evidence="9">
    <location>
        <begin position="153"/>
        <end position="174"/>
    </location>
</feature>
<evidence type="ECO:0000256" key="4">
    <source>
        <dbReference type="ARBA" id="ARBA00022519"/>
    </source>
</evidence>
<dbReference type="PANTHER" id="PTHR33362:SF5">
    <property type="entry name" value="C4-DICARBOXYLATE TRAP TRANSPORTER LARGE PERMEASE PROTEIN DCTM"/>
    <property type="match status" value="1"/>
</dbReference>
<dbReference type="InterPro" id="IPR055348">
    <property type="entry name" value="DctQ"/>
</dbReference>
<keyword evidence="7 9" id="KW-0472">Membrane</keyword>
<keyword evidence="2 8" id="KW-0813">Transport</keyword>
<dbReference type="EMBL" id="RRAZ01000045">
    <property type="protein sequence ID" value="RRH69344.1"/>
    <property type="molecule type" value="Genomic_DNA"/>
</dbReference>
<dbReference type="InterPro" id="IPR004681">
    <property type="entry name" value="TRAP_DctM"/>
</dbReference>
<feature type="transmembrane region" description="Helical" evidence="9">
    <location>
        <begin position="112"/>
        <end position="133"/>
    </location>
</feature>
<dbReference type="GO" id="GO:0022857">
    <property type="term" value="F:transmembrane transporter activity"/>
    <property type="evidence" value="ECO:0007669"/>
    <property type="project" value="UniProtKB-UniRule"/>
</dbReference>
<evidence type="ECO:0000313" key="12">
    <source>
        <dbReference type="EMBL" id="RRH69344.1"/>
    </source>
</evidence>
<comment type="caution">
    <text evidence="12">The sequence shown here is derived from an EMBL/GenBank/DDBJ whole genome shotgun (WGS) entry which is preliminary data.</text>
</comment>
<dbReference type="PANTHER" id="PTHR33362">
    <property type="entry name" value="SIALIC ACID TRAP TRANSPORTER PERMEASE PROTEIN SIAT-RELATED"/>
    <property type="match status" value="1"/>
</dbReference>
<sequence>MTQADIHLAQHTPAEPCRARRAIARGDEVIGQIARRVATFGAVLMLGVALITTFDVMIMRWLFDSPIAGSNEIFQTIFPAAIALVLASGLSDRAVLEIDLLGPLFGPAGLKWLRAIGAVLFVATLGLLVWAVWKQALSSWNRGTITTILKVPLWPFYFVIAASFLLCLPAQLMVALRAAADLHSRWWVGVLVVFCGMALALSATISWFGGLSDFFMTHTLTAAGLLVLLLWVMILLYVPLAAALSVTAALGILAMFGPSQAINVTGNETKGLLVSLDLAVVPFFLMMGGFAIQSGMSKDIFAFAQALFSPFRGGLALSTIGGSAGFGALTGSSVATVATIGSVAYPEMQKRGYSESLAAGAIASGGTLGQLLPPSTAAVVFALLVEQSIGALYMAMIIPAFLTITLYFATILIIVRIRPGAAPKGEPWDFAMIRTTGLRALPAIAMFGIVFGGIFLGIFTATEAAGIGAVVAYAVLALRGGLKGGGFWQVMAETTRSTSMIYFLIIGALITTFFFSSTGLSEAMVGLIGSLNLEGWQVVVLLCIVYVALGFVLDSMAIMMITASISTGIVAAYGYDPVWWGVVMVVVVEIGVITPPFGLNLFMLKSVAPKIRMNAVYAGVMPFVIADILKLALLIAFPVIVLWLPGML</sequence>
<evidence type="ECO:0000259" key="10">
    <source>
        <dbReference type="Pfam" id="PF04290"/>
    </source>
</evidence>
<organism evidence="12 13">
    <name type="scientific">Falsigemmobacter faecalis</name>
    <dbReference type="NCBI Taxonomy" id="2488730"/>
    <lineage>
        <taxon>Bacteria</taxon>
        <taxon>Pseudomonadati</taxon>
        <taxon>Pseudomonadota</taxon>
        <taxon>Alphaproteobacteria</taxon>
        <taxon>Rhodobacterales</taxon>
        <taxon>Paracoccaceae</taxon>
        <taxon>Falsigemmobacter</taxon>
    </lineage>
</organism>
<dbReference type="Pfam" id="PF04290">
    <property type="entry name" value="DctQ"/>
    <property type="match status" value="1"/>
</dbReference>
<feature type="transmembrane region" description="Helical" evidence="9">
    <location>
        <begin position="186"/>
        <end position="208"/>
    </location>
</feature>
<dbReference type="InterPro" id="IPR010656">
    <property type="entry name" value="DctM"/>
</dbReference>
<evidence type="ECO:0000256" key="9">
    <source>
        <dbReference type="SAM" id="Phobius"/>
    </source>
</evidence>
<evidence type="ECO:0000256" key="7">
    <source>
        <dbReference type="ARBA" id="ARBA00023136"/>
    </source>
</evidence>
<protein>
    <submittedName>
        <fullName evidence="12">TRAP transporter large permease subunit</fullName>
    </submittedName>
</protein>
<feature type="transmembrane region" description="Helical" evidence="9">
    <location>
        <begin position="464"/>
        <end position="482"/>
    </location>
</feature>
<feature type="transmembrane region" description="Helical" evidence="9">
    <location>
        <begin position="391"/>
        <end position="415"/>
    </location>
</feature>
<keyword evidence="4 8" id="KW-0997">Cell inner membrane</keyword>
<gene>
    <name evidence="12" type="ORF">EG244_18535</name>
</gene>
<evidence type="ECO:0000256" key="5">
    <source>
        <dbReference type="ARBA" id="ARBA00022692"/>
    </source>
</evidence>
<evidence type="ECO:0000313" key="13">
    <source>
        <dbReference type="Proteomes" id="UP000282125"/>
    </source>
</evidence>
<keyword evidence="13" id="KW-1185">Reference proteome</keyword>
<feature type="transmembrane region" description="Helical" evidence="9">
    <location>
        <begin position="615"/>
        <end position="644"/>
    </location>
</feature>
<proteinExistence type="predicted"/>
<feature type="transmembrane region" description="Helical" evidence="9">
    <location>
        <begin position="436"/>
        <end position="458"/>
    </location>
</feature>
<feature type="domain" description="Tripartite ATP-independent periplasmic transporters DctQ component" evidence="10">
    <location>
        <begin position="49"/>
        <end position="178"/>
    </location>
</feature>
<keyword evidence="5 9" id="KW-0812">Transmembrane</keyword>
<feature type="transmembrane region" description="Helical" evidence="9">
    <location>
        <begin position="240"/>
        <end position="259"/>
    </location>
</feature>
<reference evidence="12 13" key="1">
    <citation type="submission" date="2018-11" db="EMBL/GenBank/DDBJ databases">
        <title>Gemmobacter sp. nov., YIM 102744-1 draft genome.</title>
        <authorList>
            <person name="Li G."/>
            <person name="Jiang Y."/>
        </authorList>
    </citation>
    <scope>NUCLEOTIDE SEQUENCE [LARGE SCALE GENOMIC DNA]</scope>
    <source>
        <strain evidence="12 13">YIM 102744-1</strain>
    </source>
</reference>
<evidence type="ECO:0000256" key="6">
    <source>
        <dbReference type="ARBA" id="ARBA00022989"/>
    </source>
</evidence>
<evidence type="ECO:0000256" key="1">
    <source>
        <dbReference type="ARBA" id="ARBA00004429"/>
    </source>
</evidence>
<dbReference type="RefSeq" id="WP_124966658.1">
    <property type="nucleotide sequence ID" value="NZ_RRAZ01000045.1"/>
</dbReference>
<feature type="transmembrane region" description="Helical" evidence="9">
    <location>
        <begin position="502"/>
        <end position="529"/>
    </location>
</feature>
<feature type="transmembrane region" description="Helical" evidence="9">
    <location>
        <begin position="37"/>
        <end position="61"/>
    </location>
</feature>
<comment type="function">
    <text evidence="8">Part of the tripartite ATP-independent periplasmic (TRAP) transport system.</text>
</comment>
<dbReference type="Proteomes" id="UP000282125">
    <property type="component" value="Unassembled WGS sequence"/>
</dbReference>
<feature type="transmembrane region" description="Helical" evidence="9">
    <location>
        <begin position="214"/>
        <end position="233"/>
    </location>
</feature>
<feature type="transmembrane region" description="Helical" evidence="9">
    <location>
        <begin position="581"/>
        <end position="603"/>
    </location>
</feature>
<feature type="transmembrane region" description="Helical" evidence="9">
    <location>
        <begin position="535"/>
        <end position="553"/>
    </location>
</feature>
<evidence type="ECO:0000259" key="11">
    <source>
        <dbReference type="Pfam" id="PF06808"/>
    </source>
</evidence>
<accession>A0A3P3D6A0</accession>
<keyword evidence="6 9" id="KW-1133">Transmembrane helix</keyword>
<evidence type="ECO:0000256" key="8">
    <source>
        <dbReference type="RuleBase" id="RU369079"/>
    </source>
</evidence>
<comment type="subcellular location">
    <subcellularLocation>
        <location evidence="1 8">Cell inner membrane</location>
        <topology evidence="1 8">Multi-pass membrane protein</topology>
    </subcellularLocation>
</comment>
<dbReference type="GO" id="GO:0005886">
    <property type="term" value="C:plasma membrane"/>
    <property type="evidence" value="ECO:0007669"/>
    <property type="project" value="UniProtKB-SubCell"/>
</dbReference>
<dbReference type="OrthoDB" id="9783448at2"/>
<evidence type="ECO:0000256" key="3">
    <source>
        <dbReference type="ARBA" id="ARBA00022475"/>
    </source>
</evidence>
<feature type="transmembrane region" description="Helical" evidence="9">
    <location>
        <begin position="357"/>
        <end position="385"/>
    </location>
</feature>
<feature type="transmembrane region" description="Helical" evidence="9">
    <location>
        <begin position="558"/>
        <end position="575"/>
    </location>
</feature>
<dbReference type="AlphaFoldDB" id="A0A3P3D6A0"/>